<feature type="domain" description="Inositol polyphosphate-related phosphatase" evidence="2">
    <location>
        <begin position="61"/>
        <end position="361"/>
    </location>
</feature>
<accession>A0A6F9DFU7</accession>
<sequence>MSLDTVSTSDVGNEKSDSSATMGILSGIPSSSLRERNFLVGNVTTSNSKISDDLDNCFPERKVQIFVGTWNMQRCEVPLSIDDFLLPRAERFVRDVYVIGVQEATTDIKGWEIKLQETLGPNHVLIHSMSHGVLHMAIFIRRDLIWFCTDFQEDKITTRLISQVKTKGAIAISFQLFGTRFLFISSHFHSGETKVRERIEDYYKIMGQLHFLSKNSNSTTYQKCDKDFSGFDCVFWFGDLNFRINQPHHFMQQEVEDPSTYNIWEALKCDQLKRNMERGNVFHGFQETEITFLPTYKFTPGSDKYDVSVKLRVPSYTDRILHKPCRSTSITCHHYNSVSSVKHSDHRPVYGLFDVSLKPGRNSAPLGKISFNHEVYMAAAKRRANCVSVVPNSSVCTIL</sequence>
<protein>
    <submittedName>
        <fullName evidence="3">72 kDa inositol polyphosphate 5-phosphatase</fullName>
    </submittedName>
</protein>
<dbReference type="InterPro" id="IPR053321">
    <property type="entry name" value="IPP-5-Phosphatase_Type_IV"/>
</dbReference>
<dbReference type="AlphaFoldDB" id="A0A6F9DFU7"/>
<dbReference type="Pfam" id="PF22669">
    <property type="entry name" value="Exo_endo_phos2"/>
    <property type="match status" value="1"/>
</dbReference>
<feature type="compositionally biased region" description="Polar residues" evidence="1">
    <location>
        <begin position="1"/>
        <end position="11"/>
    </location>
</feature>
<dbReference type="SMART" id="SM00128">
    <property type="entry name" value="IPPc"/>
    <property type="match status" value="1"/>
</dbReference>
<dbReference type="Gene3D" id="3.60.10.10">
    <property type="entry name" value="Endonuclease/exonuclease/phosphatase"/>
    <property type="match status" value="1"/>
</dbReference>
<dbReference type="SUPFAM" id="SSF56219">
    <property type="entry name" value="DNase I-like"/>
    <property type="match status" value="1"/>
</dbReference>
<evidence type="ECO:0000259" key="2">
    <source>
        <dbReference type="SMART" id="SM00128"/>
    </source>
</evidence>
<evidence type="ECO:0000256" key="1">
    <source>
        <dbReference type="SAM" id="MobiDB-lite"/>
    </source>
</evidence>
<proteinExistence type="evidence at transcript level"/>
<reference evidence="3" key="1">
    <citation type="submission" date="2020-04" db="EMBL/GenBank/DDBJ databases">
        <authorList>
            <person name="Neveu A P."/>
        </authorList>
    </citation>
    <scope>NUCLEOTIDE SEQUENCE</scope>
    <source>
        <tissue evidence="3">Whole embryo</tissue>
    </source>
</reference>
<dbReference type="PANTHER" id="PTHR47039">
    <property type="entry name" value="INOSITOL POLYPHOSPHATE 5-PHOSPHATASE E"/>
    <property type="match status" value="1"/>
</dbReference>
<dbReference type="InterPro" id="IPR036691">
    <property type="entry name" value="Endo/exonu/phosph_ase_sf"/>
</dbReference>
<name>A0A6F9DFU7_9ASCI</name>
<dbReference type="GO" id="GO:0046856">
    <property type="term" value="P:phosphatidylinositol dephosphorylation"/>
    <property type="evidence" value="ECO:0007669"/>
    <property type="project" value="InterPro"/>
</dbReference>
<feature type="region of interest" description="Disordered" evidence="1">
    <location>
        <begin position="1"/>
        <end position="23"/>
    </location>
</feature>
<evidence type="ECO:0000313" key="3">
    <source>
        <dbReference type="EMBL" id="CAB3256240.1"/>
    </source>
</evidence>
<dbReference type="GO" id="GO:0016791">
    <property type="term" value="F:phosphatase activity"/>
    <property type="evidence" value="ECO:0007669"/>
    <property type="project" value="InterPro"/>
</dbReference>
<dbReference type="PANTHER" id="PTHR47039:SF1">
    <property type="entry name" value="INOSITOL POLYPHOSPHATE 5-PHOSPHATASE E"/>
    <property type="match status" value="1"/>
</dbReference>
<organism evidence="3">
    <name type="scientific">Phallusia mammillata</name>
    <dbReference type="NCBI Taxonomy" id="59560"/>
    <lineage>
        <taxon>Eukaryota</taxon>
        <taxon>Metazoa</taxon>
        <taxon>Chordata</taxon>
        <taxon>Tunicata</taxon>
        <taxon>Ascidiacea</taxon>
        <taxon>Phlebobranchia</taxon>
        <taxon>Ascidiidae</taxon>
        <taxon>Phallusia</taxon>
    </lineage>
</organism>
<gene>
    <name evidence="3" type="primary">Inpp5e</name>
</gene>
<dbReference type="InterPro" id="IPR000300">
    <property type="entry name" value="IPPc"/>
</dbReference>
<dbReference type="EMBL" id="LR785996">
    <property type="protein sequence ID" value="CAB3256240.1"/>
    <property type="molecule type" value="mRNA"/>
</dbReference>